<dbReference type="InterPro" id="IPR011644">
    <property type="entry name" value="Heme_NO-bd"/>
</dbReference>
<evidence type="ECO:0000313" key="3">
    <source>
        <dbReference type="Proteomes" id="UP000263957"/>
    </source>
</evidence>
<evidence type="ECO:0000259" key="1">
    <source>
        <dbReference type="Pfam" id="PF07700"/>
    </source>
</evidence>
<proteinExistence type="predicted"/>
<dbReference type="EMBL" id="DOGS01000207">
    <property type="protein sequence ID" value="HBQ49277.1"/>
    <property type="molecule type" value="Genomic_DNA"/>
</dbReference>
<dbReference type="Gene3D" id="3.90.1520.10">
    <property type="entry name" value="H-NOX domain"/>
    <property type="match status" value="1"/>
</dbReference>
<comment type="caution">
    <text evidence="2">The sequence shown here is derived from an EMBL/GenBank/DDBJ whole genome shotgun (WGS) entry which is preliminary data.</text>
</comment>
<dbReference type="AlphaFoldDB" id="A0A353YJR2"/>
<dbReference type="Proteomes" id="UP000263957">
    <property type="component" value="Unassembled WGS sequence"/>
</dbReference>
<feature type="domain" description="Heme NO-binding" evidence="1">
    <location>
        <begin position="34"/>
        <end position="187"/>
    </location>
</feature>
<sequence>MSFDHWYLSRSRILSRASCCSRQFSPHLEVKNLKGVVFRQFLEFSEREFGEAVIDELLNTTELASGGVYTNVGYYDHSEMIALVTALSNRTGTSARALLVKFGQNLFPSLIAGHPQDGVTHAFDLIEQIHGVIHRDVKKLYPDAEVPDIRPSMRNGNDEMRITYDSARPMADLCEGMIMAALDHYDDLEDFEISRTDSKHRYLYNADFHIIRRNGC</sequence>
<gene>
    <name evidence="2" type="ORF">DD728_10410</name>
</gene>
<dbReference type="InterPro" id="IPR038158">
    <property type="entry name" value="H-NOX_domain_sf"/>
</dbReference>
<dbReference type="Pfam" id="PF07700">
    <property type="entry name" value="HNOB"/>
    <property type="match status" value="1"/>
</dbReference>
<reference evidence="2 3" key="1">
    <citation type="journal article" date="2018" name="Nat. Biotechnol.">
        <title>A standardized bacterial taxonomy based on genome phylogeny substantially revises the tree of life.</title>
        <authorList>
            <person name="Parks D.H."/>
            <person name="Chuvochina M."/>
            <person name="Waite D.W."/>
            <person name="Rinke C."/>
            <person name="Skarshewski A."/>
            <person name="Chaumeil P.A."/>
            <person name="Hugenholtz P."/>
        </authorList>
    </citation>
    <scope>NUCLEOTIDE SEQUENCE [LARGE SCALE GENOMIC DNA]</scope>
    <source>
        <strain evidence="2">UBA10378</strain>
    </source>
</reference>
<organism evidence="2 3">
    <name type="scientific">Hyphomonas atlantica</name>
    <dbReference type="NCBI Taxonomy" id="1280948"/>
    <lineage>
        <taxon>Bacteria</taxon>
        <taxon>Pseudomonadati</taxon>
        <taxon>Pseudomonadota</taxon>
        <taxon>Alphaproteobacteria</taxon>
        <taxon>Hyphomonadales</taxon>
        <taxon>Hyphomonadaceae</taxon>
        <taxon>Hyphomonas</taxon>
    </lineage>
</organism>
<name>A0A353YJR2_9PROT</name>
<dbReference type="InterPro" id="IPR024096">
    <property type="entry name" value="NO_sig/Golgi_transp_ligand-bd"/>
</dbReference>
<evidence type="ECO:0000313" key="2">
    <source>
        <dbReference type="EMBL" id="HBQ49277.1"/>
    </source>
</evidence>
<dbReference type="SUPFAM" id="SSF111126">
    <property type="entry name" value="Ligand-binding domain in the NO signalling and Golgi transport"/>
    <property type="match status" value="1"/>
</dbReference>
<protein>
    <recommendedName>
        <fullName evidence="1">Heme NO-binding domain-containing protein</fullName>
    </recommendedName>
</protein>
<dbReference type="GO" id="GO:0020037">
    <property type="term" value="F:heme binding"/>
    <property type="evidence" value="ECO:0007669"/>
    <property type="project" value="InterPro"/>
</dbReference>
<accession>A0A353YJR2</accession>